<organism evidence="2 3">
    <name type="scientific">Actinomadura macrotermitis</name>
    <dbReference type="NCBI Taxonomy" id="2585200"/>
    <lineage>
        <taxon>Bacteria</taxon>
        <taxon>Bacillati</taxon>
        <taxon>Actinomycetota</taxon>
        <taxon>Actinomycetes</taxon>
        <taxon>Streptosporangiales</taxon>
        <taxon>Thermomonosporaceae</taxon>
        <taxon>Actinomadura</taxon>
    </lineage>
</organism>
<accession>A0A7K0C748</accession>
<evidence type="ECO:0000256" key="1">
    <source>
        <dbReference type="SAM" id="MobiDB-lite"/>
    </source>
</evidence>
<name>A0A7K0C748_9ACTN</name>
<evidence type="ECO:0000313" key="3">
    <source>
        <dbReference type="Proteomes" id="UP000487268"/>
    </source>
</evidence>
<evidence type="ECO:0000313" key="2">
    <source>
        <dbReference type="EMBL" id="MQY09299.1"/>
    </source>
</evidence>
<dbReference type="OrthoDB" id="580741at2"/>
<dbReference type="RefSeq" id="WP_153541140.1">
    <property type="nucleotide sequence ID" value="NZ_WEGH01000006.1"/>
</dbReference>
<proteinExistence type="predicted"/>
<feature type="compositionally biased region" description="Pro residues" evidence="1">
    <location>
        <begin position="485"/>
        <end position="497"/>
    </location>
</feature>
<gene>
    <name evidence="2" type="ORF">ACRB68_74180</name>
</gene>
<comment type="caution">
    <text evidence="2">The sequence shown here is derived from an EMBL/GenBank/DDBJ whole genome shotgun (WGS) entry which is preliminary data.</text>
</comment>
<dbReference type="EMBL" id="WEGH01000006">
    <property type="protein sequence ID" value="MQY09299.1"/>
    <property type="molecule type" value="Genomic_DNA"/>
</dbReference>
<keyword evidence="3" id="KW-1185">Reference proteome</keyword>
<dbReference type="AlphaFoldDB" id="A0A7K0C748"/>
<reference evidence="2 3" key="1">
    <citation type="submission" date="2019-10" db="EMBL/GenBank/DDBJ databases">
        <title>Actinomadura rubteroloni sp. nov. and Actinomadura macrotermitis sp. nov., isolated from the gut of fungus growing-termite Macrotermes natalensis.</title>
        <authorList>
            <person name="Benndorf R."/>
            <person name="Martin K."/>
            <person name="Kuefner M."/>
            <person name="De Beer W."/>
            <person name="Kaster A.-K."/>
            <person name="Vollmers J."/>
            <person name="Poulsen M."/>
            <person name="Beemelmanns C."/>
        </authorList>
    </citation>
    <scope>NUCLEOTIDE SEQUENCE [LARGE SCALE GENOMIC DNA]</scope>
    <source>
        <strain evidence="2 3">RB68</strain>
    </source>
</reference>
<sequence>MSFFRRIGETRLYEGPPEPDPRHRWLGYLLPEAAPPVQGLDLDEALHRAAGSFVFATAAPDLASDAAVHRLVEGVGGLVGGTRAIVWLPDPAAIPGAPNVVMGIDRAGGAVAAGGADVPLVRGLKLDVLGGAALDLAGEALRVRGSGAISFAGPAAPAAHQVSLAELPFTGPARGCLVFTAYLQRLSLHDAWGWGFQFAVPAAGSVSPVSALWLPLASGSRPSGADLIGFTAAVDPADPVNAVLPARTALAFTGENFDGGPTVLESSFRTDTGAKIRLAPVPGPLTAHPDAGHLVFNPGVAGTAERFRPFQAAPGGAYTLQVPQRESAAHRLLCGLGGTEHIAFRHGDRLVFTPRSPAYVPGYPFPEASPVGPPADPAAPLMDDAYRTSWASLVPAGEGGTTRYVAQPRGASLYGRDTLTYPAFHTLFGNVETGVTLHRDTVFPLAPYAGAHTQANGGEWSRDRIEEVERTAIAPTRRKRIGEQPVPPDGPPGPGPAPGTVVTTPAGQLVTVGEDGRWSRILLGQNNDPAPRRMCFCHPGPELQQAFQSSELFLVAANATRLGRLTGAGDGGCTGGAEFQNAMNIGEWEFAADVGRNRYDDYGNVLIVKGREGPLYRPGPDGGDGLVCNPERWTQRADFAAPSDLVPGAGPPPDERVGPPDPAELVVLSGWLQRYFAAAAERTEPHFARFNALARDAAWTGVLVLRMRIADLPADLAGVVAGVADPDRLHAHHFGIEVTQIRNDPDAPVIEPAGDSSMFGLIDYADPAFVPPAPGATPRPVPPLQGADHDFRLLSLRAVFAGTAVQEFESWAQLTVGRLFGMRVAGMGEGGNPFNTIVLRGHYQNDGSRPVHSLTGAAPATFLFPPGAAVDKVEITGVRMSTRDPGDAAAGRDVVSWFDLSGHLALKALRQGDGEPFDVLSFGGEGTAGPRQGLAFAGLGVRMAFPPADPARRAFASELGEVRFDLDTSTPRRDSLFRDYALNLRALVHGGPDSQPEAAGYLPVVTGAPLTGVAGGPWCGLVYELDLGTPGQLAGEVGLVARLLTAWSTGDDAAGDTASQRVMVGLGLPGTKGGATLFSLENVLKVSVGRIRLDRAVSSGTPPRKGFLLTMDDIALRFLGLVGIPPGGSSSFFLFGDQDTAGPGGLGWYALYRRKKAAAGPAPVRPPIMESEQDR</sequence>
<dbReference type="Proteomes" id="UP000487268">
    <property type="component" value="Unassembled WGS sequence"/>
</dbReference>
<feature type="region of interest" description="Disordered" evidence="1">
    <location>
        <begin position="478"/>
        <end position="499"/>
    </location>
</feature>
<protein>
    <submittedName>
        <fullName evidence="2">Uncharacterized protein</fullName>
    </submittedName>
</protein>